<dbReference type="PANTHER" id="PTHR34222:SF88">
    <property type="entry name" value="ZINC FINGER, CCHC-TYPE"/>
    <property type="match status" value="1"/>
</dbReference>
<dbReference type="PANTHER" id="PTHR34222">
    <property type="entry name" value="GAG_PRE-INTEGRS DOMAIN-CONTAINING PROTEIN"/>
    <property type="match status" value="1"/>
</dbReference>
<dbReference type="Proteomes" id="UP000187609">
    <property type="component" value="Unassembled WGS sequence"/>
</dbReference>
<organism evidence="2 3">
    <name type="scientific">Nicotiana attenuata</name>
    <name type="common">Coyote tobacco</name>
    <dbReference type="NCBI Taxonomy" id="49451"/>
    <lineage>
        <taxon>Eukaryota</taxon>
        <taxon>Viridiplantae</taxon>
        <taxon>Streptophyta</taxon>
        <taxon>Embryophyta</taxon>
        <taxon>Tracheophyta</taxon>
        <taxon>Spermatophyta</taxon>
        <taxon>Magnoliopsida</taxon>
        <taxon>eudicotyledons</taxon>
        <taxon>Gunneridae</taxon>
        <taxon>Pentapetalae</taxon>
        <taxon>asterids</taxon>
        <taxon>lamiids</taxon>
        <taxon>Solanales</taxon>
        <taxon>Solanaceae</taxon>
        <taxon>Nicotianoideae</taxon>
        <taxon>Nicotianeae</taxon>
        <taxon>Nicotiana</taxon>
    </lineage>
</organism>
<feature type="region of interest" description="Disordered" evidence="1">
    <location>
        <begin position="99"/>
        <end position="126"/>
    </location>
</feature>
<dbReference type="AlphaFoldDB" id="A0A1J6KBC2"/>
<accession>A0A1J6KBC2</accession>
<dbReference type="EMBL" id="MJEQ01005701">
    <property type="protein sequence ID" value="OIT20131.1"/>
    <property type="molecule type" value="Genomic_DNA"/>
</dbReference>
<evidence type="ECO:0000256" key="1">
    <source>
        <dbReference type="SAM" id="MobiDB-lite"/>
    </source>
</evidence>
<dbReference type="OMA" id="NHIARDI"/>
<feature type="compositionally biased region" description="Polar residues" evidence="1">
    <location>
        <begin position="107"/>
        <end position="117"/>
    </location>
</feature>
<name>A0A1J6KBC2_NICAT</name>
<evidence type="ECO:0000313" key="3">
    <source>
        <dbReference type="Proteomes" id="UP000187609"/>
    </source>
</evidence>
<keyword evidence="3" id="KW-1185">Reference proteome</keyword>
<protein>
    <submittedName>
        <fullName evidence="2">Uncharacterized protein</fullName>
    </submittedName>
</protein>
<proteinExistence type="predicted"/>
<dbReference type="Gramene" id="OIT20131">
    <property type="protein sequence ID" value="OIT20131"/>
    <property type="gene ID" value="A4A49_54276"/>
</dbReference>
<comment type="caution">
    <text evidence="2">The sequence shown here is derived from an EMBL/GenBank/DDBJ whole genome shotgun (WGS) entry which is preliminary data.</text>
</comment>
<gene>
    <name evidence="2" type="ORF">A4A49_54276</name>
</gene>
<sequence length="237" mass="26215">MQSMREEEKVFDFLMGLDDTYSTLKSYAIAAQEEKQRSVAANRTPTIEATTLLTKGVESRQRKNEDGARHQFPPCIHCGRTNHSKNYCFKVIGYPSDWRKPGKKNSKQTNNDQMQSRAHQKYQRESNQLPGVALAAPTEGPMSPIPGLTYAQHQQLLALLGNQGASTGNPSVNMAASNFSGKTKEEWIVDTGATNHIARDINSLSNKIVRPDLPPTQILNGDMMKVHHALGQVALGK</sequence>
<evidence type="ECO:0000313" key="2">
    <source>
        <dbReference type="EMBL" id="OIT20131.1"/>
    </source>
</evidence>
<reference evidence="2" key="1">
    <citation type="submission" date="2016-11" db="EMBL/GenBank/DDBJ databases">
        <title>The genome of Nicotiana attenuata.</title>
        <authorList>
            <person name="Xu S."/>
            <person name="Brockmoeller T."/>
            <person name="Gaquerel E."/>
            <person name="Navarro A."/>
            <person name="Kuhl H."/>
            <person name="Gase K."/>
            <person name="Ling Z."/>
            <person name="Zhou W."/>
            <person name="Kreitzer C."/>
            <person name="Stanke M."/>
            <person name="Tang H."/>
            <person name="Lyons E."/>
            <person name="Pandey P."/>
            <person name="Pandey S.P."/>
            <person name="Timmermann B."/>
            <person name="Baldwin I.T."/>
        </authorList>
    </citation>
    <scope>NUCLEOTIDE SEQUENCE [LARGE SCALE GENOMIC DNA]</scope>
    <source>
        <strain evidence="2">UT</strain>
    </source>
</reference>